<evidence type="ECO:0000256" key="2">
    <source>
        <dbReference type="ARBA" id="ARBA00008164"/>
    </source>
</evidence>
<protein>
    <submittedName>
        <fullName evidence="5">Stomatin</fullName>
    </submittedName>
</protein>
<dbReference type="GO" id="GO:0098552">
    <property type="term" value="C:side of membrane"/>
    <property type="evidence" value="ECO:0007669"/>
    <property type="project" value="UniProtKB-ARBA"/>
</dbReference>
<sequence length="281" mass="32331">MEYSNGKQWLIFFIFIIISVLIAKFFGIFGIIIASIIILYTLLGIRIVYNYERAVLFTLGYYSGVLKGGLIYVLPGFQRIFKVDIRLINYDLPEQILLTADNINVSVKSTIFYRIIDPGKVIMNIRDIQRSILNYAQTNMRDIFGKYNLNDILQKREEISTELRSIIQEETKDWGIIIDNIKIQDIEIPSEILSALTQKAIAERQRDAEILRAQGEAQAKVIQAQGELQASKDFMQAAKILEDAKYGIALRFLDILRNSNNEKIIVVPPDIFDLFNKIQKK</sequence>
<gene>
    <name evidence="5" type="ORF">MJ1_0402</name>
</gene>
<dbReference type="AlphaFoldDB" id="A0A915WSQ4"/>
<comment type="similarity">
    <text evidence="2">Belongs to the band 7/mec-2 family.</text>
</comment>
<keyword evidence="3" id="KW-0472">Membrane</keyword>
<evidence type="ECO:0000256" key="3">
    <source>
        <dbReference type="SAM" id="Phobius"/>
    </source>
</evidence>
<dbReference type="GO" id="GO:0005886">
    <property type="term" value="C:plasma membrane"/>
    <property type="evidence" value="ECO:0007669"/>
    <property type="project" value="InterPro"/>
</dbReference>
<dbReference type="KEGG" id="naer:MJ1_0402"/>
<dbReference type="InterPro" id="IPR001107">
    <property type="entry name" value="Band_7"/>
</dbReference>
<feature type="transmembrane region" description="Helical" evidence="3">
    <location>
        <begin position="12"/>
        <end position="42"/>
    </location>
</feature>
<dbReference type="SUPFAM" id="SSF117892">
    <property type="entry name" value="Band 7/SPFH domain"/>
    <property type="match status" value="1"/>
</dbReference>
<dbReference type="PANTHER" id="PTHR10264">
    <property type="entry name" value="BAND 7 PROTEIN-RELATED"/>
    <property type="match status" value="1"/>
</dbReference>
<keyword evidence="6" id="KW-1185">Reference proteome</keyword>
<evidence type="ECO:0000313" key="5">
    <source>
        <dbReference type="EMBL" id="BBL45565.1"/>
    </source>
</evidence>
<dbReference type="InterPro" id="IPR036013">
    <property type="entry name" value="Band_7/SPFH_dom_sf"/>
</dbReference>
<dbReference type="EMBL" id="AP019769">
    <property type="protein sequence ID" value="BBL45565.1"/>
    <property type="molecule type" value="Genomic_DNA"/>
</dbReference>
<dbReference type="PRINTS" id="PR00721">
    <property type="entry name" value="STOMATIN"/>
</dbReference>
<keyword evidence="3" id="KW-0812">Transmembrane</keyword>
<feature type="transmembrane region" description="Helical" evidence="3">
    <location>
        <begin position="54"/>
        <end position="74"/>
    </location>
</feature>
<proteinExistence type="inferred from homology"/>
<evidence type="ECO:0000313" key="6">
    <source>
        <dbReference type="Proteomes" id="UP001055553"/>
    </source>
</evidence>
<dbReference type="Gene3D" id="3.30.479.30">
    <property type="entry name" value="Band 7 domain"/>
    <property type="match status" value="1"/>
</dbReference>
<keyword evidence="3" id="KW-1133">Transmembrane helix</keyword>
<organism evidence="5 6">
    <name type="scientific">Nanobdella aerobiophila</name>
    <dbReference type="NCBI Taxonomy" id="2586965"/>
    <lineage>
        <taxon>Archaea</taxon>
        <taxon>Nanobdellota</taxon>
        <taxon>Nanobdellia</taxon>
        <taxon>Nanobdellales</taxon>
        <taxon>Nanobdellaceae</taxon>
        <taxon>Nanobdella</taxon>
    </lineage>
</organism>
<dbReference type="FunFam" id="3.30.479.30:FF:000004">
    <property type="entry name" value="Putative membrane protease family, stomatin"/>
    <property type="match status" value="1"/>
</dbReference>
<feature type="domain" description="Band 7" evidence="4">
    <location>
        <begin position="43"/>
        <end position="200"/>
    </location>
</feature>
<reference evidence="6" key="1">
    <citation type="journal article" date="2022" name="Int. J. Syst. Evol. Microbiol.">
        <title>Nanobdella aerobiophila gen. nov., sp. nov., a thermoacidophilic, obligate ectosymbiotic archaeon, and proposal of Nanobdellaceae fam. nov., Nanobdellales ord. nov. and Nanobdellia class. nov.</title>
        <authorList>
            <person name="Kato S."/>
            <person name="Ogasawara A."/>
            <person name="Itoh T."/>
            <person name="Sakai H.D."/>
            <person name="Shimizu M."/>
            <person name="Yuki M."/>
            <person name="Kaneko M."/>
            <person name="Takashina T."/>
            <person name="Ohkuma M."/>
        </authorList>
    </citation>
    <scope>NUCLEOTIDE SEQUENCE [LARGE SCALE GENOMIC DNA]</scope>
    <source>
        <strain evidence="6">MJ1</strain>
    </source>
</reference>
<evidence type="ECO:0000259" key="4">
    <source>
        <dbReference type="SMART" id="SM00244"/>
    </source>
</evidence>
<evidence type="ECO:0000256" key="1">
    <source>
        <dbReference type="ARBA" id="ARBA00004167"/>
    </source>
</evidence>
<dbReference type="InterPro" id="IPR043202">
    <property type="entry name" value="Band-7_stomatin-like"/>
</dbReference>
<dbReference type="RefSeq" id="WP_258392882.1">
    <property type="nucleotide sequence ID" value="NZ_AP019769.1"/>
</dbReference>
<dbReference type="Pfam" id="PF01145">
    <property type="entry name" value="Band_7"/>
    <property type="match status" value="1"/>
</dbReference>
<dbReference type="SMART" id="SM00244">
    <property type="entry name" value="PHB"/>
    <property type="match status" value="1"/>
</dbReference>
<dbReference type="Gene3D" id="6.10.250.2090">
    <property type="match status" value="1"/>
</dbReference>
<dbReference type="PANTHER" id="PTHR10264:SF19">
    <property type="entry name" value="AT06885P-RELATED"/>
    <property type="match status" value="1"/>
</dbReference>
<dbReference type="Proteomes" id="UP001055553">
    <property type="component" value="Chromosome"/>
</dbReference>
<comment type="subcellular location">
    <subcellularLocation>
        <location evidence="1">Membrane</location>
        <topology evidence="1">Single-pass membrane protein</topology>
    </subcellularLocation>
</comment>
<accession>A0A915WSQ4</accession>
<dbReference type="InterPro" id="IPR001972">
    <property type="entry name" value="Stomatin_HflK_fam"/>
</dbReference>
<dbReference type="GeneID" id="74568348"/>
<name>A0A915WSQ4_9ARCH</name>